<proteinExistence type="predicted"/>
<name>A0ABW5RAK7_9BACL</name>
<accession>A0ABW5RAK7</accession>
<sequence>MKNRKNKKIFIIILIGLIIFALIAIIGTIVLHHKHMNEIERIITLHSGEVVEVDRVRLSKSPFADESGSHNVAYKILFKKDGQHYEAWYRGIKTVNDIHSKRPDNGRGYPEKWIFIEDPITP</sequence>
<evidence type="ECO:0000313" key="2">
    <source>
        <dbReference type="EMBL" id="MFD2671625.1"/>
    </source>
</evidence>
<organism evidence="2 3">
    <name type="scientific">Marinicrinis sediminis</name>
    <dbReference type="NCBI Taxonomy" id="1652465"/>
    <lineage>
        <taxon>Bacteria</taxon>
        <taxon>Bacillati</taxon>
        <taxon>Bacillota</taxon>
        <taxon>Bacilli</taxon>
        <taxon>Bacillales</taxon>
        <taxon>Paenibacillaceae</taxon>
    </lineage>
</organism>
<protein>
    <recommendedName>
        <fullName evidence="4">DUF3139 domain-containing protein</fullName>
    </recommendedName>
</protein>
<evidence type="ECO:0000256" key="1">
    <source>
        <dbReference type="SAM" id="Phobius"/>
    </source>
</evidence>
<comment type="caution">
    <text evidence="2">The sequence shown here is derived from an EMBL/GenBank/DDBJ whole genome shotgun (WGS) entry which is preliminary data.</text>
</comment>
<dbReference type="EMBL" id="JBHUMM010000014">
    <property type="protein sequence ID" value="MFD2671625.1"/>
    <property type="molecule type" value="Genomic_DNA"/>
</dbReference>
<keyword evidence="1" id="KW-0472">Membrane</keyword>
<keyword evidence="3" id="KW-1185">Reference proteome</keyword>
<keyword evidence="1" id="KW-1133">Transmembrane helix</keyword>
<feature type="transmembrane region" description="Helical" evidence="1">
    <location>
        <begin position="9"/>
        <end position="31"/>
    </location>
</feature>
<gene>
    <name evidence="2" type="ORF">ACFSUC_08410</name>
</gene>
<keyword evidence="1" id="KW-0812">Transmembrane</keyword>
<dbReference type="RefSeq" id="WP_379929100.1">
    <property type="nucleotide sequence ID" value="NZ_JBHUMM010000014.1"/>
</dbReference>
<reference evidence="3" key="1">
    <citation type="journal article" date="2019" name="Int. J. Syst. Evol. Microbiol.">
        <title>The Global Catalogue of Microorganisms (GCM) 10K type strain sequencing project: providing services to taxonomists for standard genome sequencing and annotation.</title>
        <authorList>
            <consortium name="The Broad Institute Genomics Platform"/>
            <consortium name="The Broad Institute Genome Sequencing Center for Infectious Disease"/>
            <person name="Wu L."/>
            <person name="Ma J."/>
        </authorList>
    </citation>
    <scope>NUCLEOTIDE SEQUENCE [LARGE SCALE GENOMIC DNA]</scope>
    <source>
        <strain evidence="3">KCTC 33676</strain>
    </source>
</reference>
<evidence type="ECO:0000313" key="3">
    <source>
        <dbReference type="Proteomes" id="UP001597497"/>
    </source>
</evidence>
<dbReference type="Proteomes" id="UP001597497">
    <property type="component" value="Unassembled WGS sequence"/>
</dbReference>
<evidence type="ECO:0008006" key="4">
    <source>
        <dbReference type="Google" id="ProtNLM"/>
    </source>
</evidence>